<evidence type="ECO:0000313" key="1">
    <source>
        <dbReference type="EMBL" id="AVY95852.1"/>
    </source>
</evidence>
<dbReference type="KEGG" id="maer:DAI18_18750"/>
<dbReference type="AlphaFoldDB" id="A0A2S0PES4"/>
<accession>A0A2S0PES4</accession>
<reference evidence="1 2" key="1">
    <citation type="submission" date="2018-04" db="EMBL/GenBank/DDBJ databases">
        <title>Denitrifier Microvirgula.</title>
        <authorList>
            <person name="Anderson E."/>
            <person name="Jang J."/>
            <person name="Ishii S."/>
        </authorList>
    </citation>
    <scope>NUCLEOTIDE SEQUENCE [LARGE SCALE GENOMIC DNA]</scope>
    <source>
        <strain evidence="1 2">BE2.4</strain>
    </source>
</reference>
<keyword evidence="2" id="KW-1185">Reference proteome</keyword>
<protein>
    <submittedName>
        <fullName evidence="1">Uncharacterized protein</fullName>
    </submittedName>
</protein>
<sequence>MRLSVDGKIWIDQEPARLPSAWHYQQASNLSQSLPMVVVAAGPEVLAGLTVRKMTIGAMLGGGFDTAGQLFRGQPYRGGQAAVAALTGAVAYPFSGVSLWRDAAIGAGVGGVNTVAVNGMYGEGKDVVEGALIGGGLSSFGYVTNTVVRDSLGRILPMRIGASPFNKKVPAILQNLGRKNPYPDMAGHWIGHGISNFGPILELPINVDIENQ</sequence>
<evidence type="ECO:0000313" key="2">
    <source>
        <dbReference type="Proteomes" id="UP000244173"/>
    </source>
</evidence>
<gene>
    <name evidence="1" type="ORF">DAI18_18750</name>
</gene>
<dbReference type="OrthoDB" id="9203796at2"/>
<name>A0A2S0PES4_9NEIS</name>
<organism evidence="1 2">
    <name type="scientific">Microvirgula aerodenitrificans</name>
    <dbReference type="NCBI Taxonomy" id="57480"/>
    <lineage>
        <taxon>Bacteria</taxon>
        <taxon>Pseudomonadati</taxon>
        <taxon>Pseudomonadota</taxon>
        <taxon>Betaproteobacteria</taxon>
        <taxon>Neisseriales</taxon>
        <taxon>Aquaspirillaceae</taxon>
        <taxon>Microvirgula</taxon>
    </lineage>
</organism>
<proteinExistence type="predicted"/>
<dbReference type="RefSeq" id="WP_107890221.1">
    <property type="nucleotide sequence ID" value="NZ_CP028519.1"/>
</dbReference>
<dbReference type="EMBL" id="CP028519">
    <property type="protein sequence ID" value="AVY95852.1"/>
    <property type="molecule type" value="Genomic_DNA"/>
</dbReference>
<dbReference type="Proteomes" id="UP000244173">
    <property type="component" value="Chromosome"/>
</dbReference>